<proteinExistence type="predicted"/>
<sequence>MVSSRIKAGSHVTGQYQDLEQEGLYRSTPTGQSKTYQPLLPLISLLFWSIKLSSTRTETESGQHLNEQQGNMKEGF</sequence>
<dbReference type="Proteomes" id="UP000503349">
    <property type="component" value="Chromosome 5"/>
</dbReference>
<dbReference type="EMBL" id="CM015716">
    <property type="protein sequence ID" value="KAF3689711.1"/>
    <property type="molecule type" value="Genomic_DNA"/>
</dbReference>
<keyword evidence="3" id="KW-1185">Reference proteome</keyword>
<protein>
    <submittedName>
        <fullName evidence="2">Uncharacterized protein</fullName>
    </submittedName>
</protein>
<feature type="region of interest" description="Disordered" evidence="1">
    <location>
        <begin position="1"/>
        <end position="32"/>
    </location>
</feature>
<reference evidence="2 3" key="1">
    <citation type="submission" date="2019-02" db="EMBL/GenBank/DDBJ databases">
        <title>Opniocepnalus argus genome.</title>
        <authorList>
            <person name="Zhou C."/>
            <person name="Xiao S."/>
        </authorList>
    </citation>
    <scope>NUCLEOTIDE SEQUENCE [LARGE SCALE GENOMIC DNA]</scope>
    <source>
        <strain evidence="2">OARG1902GOOAL</strain>
        <tissue evidence="2">Muscle</tissue>
    </source>
</reference>
<evidence type="ECO:0000313" key="3">
    <source>
        <dbReference type="Proteomes" id="UP000503349"/>
    </source>
</evidence>
<evidence type="ECO:0000313" key="2">
    <source>
        <dbReference type="EMBL" id="KAF3689711.1"/>
    </source>
</evidence>
<accession>A0A6G1PHB0</accession>
<evidence type="ECO:0000256" key="1">
    <source>
        <dbReference type="SAM" id="MobiDB-lite"/>
    </source>
</evidence>
<organism evidence="2 3">
    <name type="scientific">Channa argus</name>
    <name type="common">Northern snakehead</name>
    <name type="synonym">Ophicephalus argus</name>
    <dbReference type="NCBI Taxonomy" id="215402"/>
    <lineage>
        <taxon>Eukaryota</taxon>
        <taxon>Metazoa</taxon>
        <taxon>Chordata</taxon>
        <taxon>Craniata</taxon>
        <taxon>Vertebrata</taxon>
        <taxon>Euteleostomi</taxon>
        <taxon>Actinopterygii</taxon>
        <taxon>Neopterygii</taxon>
        <taxon>Teleostei</taxon>
        <taxon>Neoteleostei</taxon>
        <taxon>Acanthomorphata</taxon>
        <taxon>Anabantaria</taxon>
        <taxon>Anabantiformes</taxon>
        <taxon>Channoidei</taxon>
        <taxon>Channidae</taxon>
        <taxon>Channa</taxon>
    </lineage>
</organism>
<reference evidence="3" key="2">
    <citation type="submission" date="2019-02" db="EMBL/GenBank/DDBJ databases">
        <title>Opniocepnalus argus Var Kimnra genome.</title>
        <authorList>
            <person name="Zhou C."/>
            <person name="Xiao S."/>
        </authorList>
    </citation>
    <scope>NUCLEOTIDE SEQUENCE [LARGE SCALE GENOMIC DNA]</scope>
</reference>
<name>A0A6G1PHB0_CHAAH</name>
<gene>
    <name evidence="2" type="ORF">EXN66_Car005383</name>
</gene>
<dbReference type="AlphaFoldDB" id="A0A6G1PHB0"/>